<accession>A0ABS3ART2</accession>
<keyword evidence="6 7" id="KW-0472">Membrane</keyword>
<feature type="non-terminal residue" evidence="8">
    <location>
        <position position="264"/>
    </location>
</feature>
<proteinExistence type="inferred from homology"/>
<keyword evidence="4 7" id="KW-0812">Transmembrane</keyword>
<evidence type="ECO:0000313" key="9">
    <source>
        <dbReference type="Proteomes" id="UP000722121"/>
    </source>
</evidence>
<keyword evidence="9" id="KW-1185">Reference proteome</keyword>
<feature type="transmembrane region" description="Helical" evidence="7">
    <location>
        <begin position="189"/>
        <end position="208"/>
    </location>
</feature>
<dbReference type="InterPro" id="IPR001640">
    <property type="entry name" value="Lgt"/>
</dbReference>
<evidence type="ECO:0000256" key="7">
    <source>
        <dbReference type="SAM" id="Phobius"/>
    </source>
</evidence>
<feature type="transmembrane region" description="Helical" evidence="7">
    <location>
        <begin position="23"/>
        <end position="42"/>
    </location>
</feature>
<evidence type="ECO:0000313" key="8">
    <source>
        <dbReference type="EMBL" id="MBN4067450.1"/>
    </source>
</evidence>
<gene>
    <name evidence="8" type="primary">lgt</name>
    <name evidence="8" type="ORF">JYU14_05140</name>
</gene>
<evidence type="ECO:0000256" key="6">
    <source>
        <dbReference type="ARBA" id="ARBA00023136"/>
    </source>
</evidence>
<dbReference type="PANTHER" id="PTHR30589">
    <property type="entry name" value="PROLIPOPROTEIN DIACYLGLYCERYL TRANSFERASE"/>
    <property type="match status" value="1"/>
</dbReference>
<comment type="caution">
    <text evidence="8">The sequence shown here is derived from an EMBL/GenBank/DDBJ whole genome shotgun (WGS) entry which is preliminary data.</text>
</comment>
<evidence type="ECO:0000256" key="4">
    <source>
        <dbReference type="ARBA" id="ARBA00022692"/>
    </source>
</evidence>
<dbReference type="Proteomes" id="UP000722121">
    <property type="component" value="Unassembled WGS sequence"/>
</dbReference>
<name>A0ABS3ART2_9BACT</name>
<feature type="transmembrane region" description="Helical" evidence="7">
    <location>
        <begin position="220"/>
        <end position="237"/>
    </location>
</feature>
<protein>
    <submittedName>
        <fullName evidence="8">Prolipoprotein diacylglyceryl transferase</fullName>
    </submittedName>
</protein>
<dbReference type="GO" id="GO:0016740">
    <property type="term" value="F:transferase activity"/>
    <property type="evidence" value="ECO:0007669"/>
    <property type="project" value="UniProtKB-KW"/>
</dbReference>
<dbReference type="PANTHER" id="PTHR30589:SF0">
    <property type="entry name" value="PHOSPHATIDYLGLYCEROL--PROLIPOPROTEIN DIACYLGLYCERYL TRANSFERASE"/>
    <property type="match status" value="1"/>
</dbReference>
<keyword evidence="3 8" id="KW-0808">Transferase</keyword>
<reference evidence="8 9" key="1">
    <citation type="submission" date="2021-02" db="EMBL/GenBank/DDBJ databases">
        <title>Activity-based single-cell genomes from oceanic crustal fluid captures similar information to metagenomic and metatranscriptomic surveys with orders of magnitude less sampling.</title>
        <authorList>
            <person name="D'Angelo T.S."/>
            <person name="Orcutt B.N."/>
        </authorList>
    </citation>
    <scope>NUCLEOTIDE SEQUENCE [LARGE SCALE GENOMIC DNA]</scope>
    <source>
        <strain evidence="8">AH-315-G07</strain>
    </source>
</reference>
<organism evidence="8 9">
    <name type="scientific">Simkania negevensis</name>
    <dbReference type="NCBI Taxonomy" id="83561"/>
    <lineage>
        <taxon>Bacteria</taxon>
        <taxon>Pseudomonadati</taxon>
        <taxon>Chlamydiota</taxon>
        <taxon>Chlamydiia</taxon>
        <taxon>Parachlamydiales</taxon>
        <taxon>Simkaniaceae</taxon>
        <taxon>Simkania</taxon>
    </lineage>
</organism>
<feature type="transmembrane region" description="Helical" evidence="7">
    <location>
        <begin position="103"/>
        <end position="122"/>
    </location>
</feature>
<comment type="similarity">
    <text evidence="1">Belongs to the Lgt family.</text>
</comment>
<keyword evidence="5 7" id="KW-1133">Transmembrane helix</keyword>
<evidence type="ECO:0000256" key="2">
    <source>
        <dbReference type="ARBA" id="ARBA00022475"/>
    </source>
</evidence>
<evidence type="ECO:0000256" key="3">
    <source>
        <dbReference type="ARBA" id="ARBA00022679"/>
    </source>
</evidence>
<dbReference type="Pfam" id="PF01790">
    <property type="entry name" value="LGT"/>
    <property type="match status" value="1"/>
</dbReference>
<evidence type="ECO:0000256" key="5">
    <source>
        <dbReference type="ARBA" id="ARBA00022989"/>
    </source>
</evidence>
<dbReference type="EMBL" id="JAFITR010000148">
    <property type="protein sequence ID" value="MBN4067450.1"/>
    <property type="molecule type" value="Genomic_DNA"/>
</dbReference>
<sequence>MLTWLYWNPDPTAFVLPFVGHPVRWYGIFFALGFVAGYLLMRKAAVAFVDGDKRCAALLVDKMMWYIVIGVVVGARLGHVFFYDWKTRFAHNLLDVVKVWEGGLASHGGVVGAVVGFALFRLSVRKKFPHIKLLTLLDAACLPSALVSFAIRIGNFFNQEIVGGVTTLPWAVIFGNSPEGVAPLPRHPVQLYEAISYLALFCLFFPLWAKRKAAWLARPGAFTGLYIALMFAARFALEFVKLPQSEFDGSLGPLMMGQLLSLPF</sequence>
<feature type="transmembrane region" description="Helical" evidence="7">
    <location>
        <begin position="134"/>
        <end position="153"/>
    </location>
</feature>
<dbReference type="NCBIfam" id="TIGR00544">
    <property type="entry name" value="lgt"/>
    <property type="match status" value="1"/>
</dbReference>
<keyword evidence="2" id="KW-1003">Cell membrane</keyword>
<feature type="transmembrane region" description="Helical" evidence="7">
    <location>
        <begin position="63"/>
        <end position="83"/>
    </location>
</feature>
<evidence type="ECO:0000256" key="1">
    <source>
        <dbReference type="ARBA" id="ARBA00007150"/>
    </source>
</evidence>